<feature type="transmembrane region" description="Helical" evidence="1">
    <location>
        <begin position="140"/>
        <end position="161"/>
    </location>
</feature>
<reference evidence="2 3" key="1">
    <citation type="journal article" date="2018" name="Appl. Microbiol. Biotechnol.">
        <title>Co-cultivation of the strictly anaerobic methanogen Methanosarcina barkeri with aerobic methanotrophs in an oxygen-limited membrane bioreactor.</title>
        <authorList>
            <person name="In 't Zandt M.H."/>
            <person name="van den Bosch T.J.M."/>
            <person name="Rijkers R."/>
            <person name="van Kessel M.A.H.J."/>
            <person name="Jetten M.S.M."/>
            <person name="Welte C.U."/>
        </authorList>
    </citation>
    <scope>NUCLEOTIDE SEQUENCE [LARGE SCALE GENOMIC DNA]</scope>
    <source>
        <strain evidence="2 3">DSM 17706</strain>
    </source>
</reference>
<accession>A0A2U1SS41</accession>
<dbReference type="Proteomes" id="UP000245137">
    <property type="component" value="Unassembled WGS sequence"/>
</dbReference>
<dbReference type="RefSeq" id="WP_108916727.1">
    <property type="nucleotide sequence ID" value="NZ_BGJY01000008.1"/>
</dbReference>
<keyword evidence="1" id="KW-0812">Transmembrane</keyword>
<dbReference type="PANTHER" id="PTHR34219">
    <property type="entry name" value="IRON-REGULATED INNER MEMBRANE PROTEIN-RELATED"/>
    <property type="match status" value="1"/>
</dbReference>
<keyword evidence="1" id="KW-0472">Membrane</keyword>
<keyword evidence="3" id="KW-1185">Reference proteome</keyword>
<feature type="transmembrane region" description="Helical" evidence="1">
    <location>
        <begin position="206"/>
        <end position="225"/>
    </location>
</feature>
<keyword evidence="1" id="KW-1133">Transmembrane helix</keyword>
<dbReference type="OrthoDB" id="9791166at2"/>
<dbReference type="AlphaFoldDB" id="A0A2U1SS41"/>
<comment type="caution">
    <text evidence="2">The sequence shown here is derived from an EMBL/GenBank/DDBJ whole genome shotgun (WGS) entry which is preliminary data.</text>
</comment>
<proteinExistence type="predicted"/>
<dbReference type="InterPro" id="IPR005625">
    <property type="entry name" value="PepSY-ass_TM"/>
</dbReference>
<evidence type="ECO:0000313" key="3">
    <source>
        <dbReference type="Proteomes" id="UP000245137"/>
    </source>
</evidence>
<organism evidence="2 3">
    <name type="scientific">Methylosinus sporium</name>
    <dbReference type="NCBI Taxonomy" id="428"/>
    <lineage>
        <taxon>Bacteria</taxon>
        <taxon>Pseudomonadati</taxon>
        <taxon>Pseudomonadota</taxon>
        <taxon>Alphaproteobacteria</taxon>
        <taxon>Hyphomicrobiales</taxon>
        <taxon>Methylocystaceae</taxon>
        <taxon>Methylosinus</taxon>
    </lineage>
</organism>
<sequence>MIRPFFVLLHRWVGLAMTGFLVVVALTGSLLAFNTELERVFAPQLFATPRPDVAPLDLATLAERAQAIVPQGRVASVLYAEPDQALVTFAPLMDPTTGQARKLGFDQLFVDPWTGAELGRRRRGDISEGLINVMPFIYKLHWTLTFDAVGSTILGVVAVAWTIDCFVGFYLTLPVSLGGFFRRWMTAWRVKWRGGAYRVNLDLHRAGGLWLWPVLFVFAWSSVMFNMRPVYEWATKAVFDYAPRSAWAPPQRRNDTPRLDWRSAQQTGERLIGELSAQGGFTVIQPLGLTYSAPHGVYIYEVRSSRDVFERSPKGGGTYLMFDGDDGALASLRLPTGEHSGNTVESWLYALHMTRVFGRPFQIFVCALGFLVIMLSVTGVYIWWKKRRARKYSAARSGGIVGKNETSERSSTRESKRRAQTVFGAFPALTISAENALKRFRAKREPVRVKNTR</sequence>
<name>A0A2U1SS41_METSR</name>
<evidence type="ECO:0008006" key="4">
    <source>
        <dbReference type="Google" id="ProtNLM"/>
    </source>
</evidence>
<feature type="transmembrane region" description="Helical" evidence="1">
    <location>
        <begin position="167"/>
        <end position="185"/>
    </location>
</feature>
<gene>
    <name evidence="2" type="ORF">C5689_07870</name>
</gene>
<evidence type="ECO:0000313" key="2">
    <source>
        <dbReference type="EMBL" id="PWB94430.1"/>
    </source>
</evidence>
<feature type="transmembrane region" description="Helical" evidence="1">
    <location>
        <begin position="361"/>
        <end position="384"/>
    </location>
</feature>
<evidence type="ECO:0000256" key="1">
    <source>
        <dbReference type="SAM" id="Phobius"/>
    </source>
</evidence>
<dbReference type="PANTHER" id="PTHR34219:SF5">
    <property type="entry name" value="BLR4505 PROTEIN"/>
    <property type="match status" value="1"/>
</dbReference>
<feature type="transmembrane region" description="Helical" evidence="1">
    <location>
        <begin position="12"/>
        <end position="33"/>
    </location>
</feature>
<protein>
    <recommendedName>
        <fullName evidence="4">PepSY domain-containing protein</fullName>
    </recommendedName>
</protein>
<dbReference type="EMBL" id="PUIV01000008">
    <property type="protein sequence ID" value="PWB94430.1"/>
    <property type="molecule type" value="Genomic_DNA"/>
</dbReference>
<dbReference type="Pfam" id="PF03929">
    <property type="entry name" value="PepSY_TM"/>
    <property type="match status" value="1"/>
</dbReference>